<dbReference type="Pfam" id="PF11951">
    <property type="entry name" value="Fungal_trans_2"/>
    <property type="match status" value="1"/>
</dbReference>
<dbReference type="Proteomes" id="UP000030676">
    <property type="component" value="Unassembled WGS sequence"/>
</dbReference>
<sequence length="390" mass="43730">MATQSRGTAALAVSNVGSSAMSLLRVRTASVERRSAVSSKTILQTLSRGQDFSDTTFLSHLVAEPSVEKQSNEATWGENLFLMGHFTSSTTHTISSRTEVRQLWQSVIPEEAIVYPFLVHGMLALSAMHLASLRPSQRARYEQCCRRHQDEAIPGYRRAIQNIRPEASGPVFAMASLVALLGLATISDNALPREDTSSKNQPTFIDVMSIFTIIRGLEAILTHGTPLWHNIINSRYRVAMIGHTAIDSQDFELPANVELRYRQLTTDCLDTLLADDKSAKQTCLETISCLQNIHRELLFLVSKYALDEEVNLEPAYVVKWFALVSPQFVEMLRRENTAALVILGDFFALFRLLENRWFLKKAPVNALNTIQEVIDPRGLEWLIVLQTQNA</sequence>
<evidence type="ECO:0000256" key="1">
    <source>
        <dbReference type="ARBA" id="ARBA00023242"/>
    </source>
</evidence>
<reference evidence="2" key="1">
    <citation type="submission" date="2011-11" db="EMBL/GenBank/DDBJ databases">
        <title>The Genome Sequence of Fusarium oxysporum PHW808.</title>
        <authorList>
            <consortium name="The Broad Institute Genome Sequencing Platform"/>
            <person name="Ma L.-J."/>
            <person name="Gale L.R."/>
            <person name="Schwartz D.C."/>
            <person name="Zhou S."/>
            <person name="Corby-Kistler H."/>
            <person name="Young S.K."/>
            <person name="Zeng Q."/>
            <person name="Gargeya S."/>
            <person name="Fitzgerald M."/>
            <person name="Haas B."/>
            <person name="Abouelleil A."/>
            <person name="Alvarado L."/>
            <person name="Arachchi H.M."/>
            <person name="Berlin A."/>
            <person name="Brown A."/>
            <person name="Chapman S.B."/>
            <person name="Chen Z."/>
            <person name="Dunbar C."/>
            <person name="Freedman E."/>
            <person name="Gearin G."/>
            <person name="Goldberg J."/>
            <person name="Griggs A."/>
            <person name="Gujja S."/>
            <person name="Heiman D."/>
            <person name="Howarth C."/>
            <person name="Larson L."/>
            <person name="Lui A."/>
            <person name="MacDonald P.J.P."/>
            <person name="Montmayeur A."/>
            <person name="Murphy C."/>
            <person name="Neiman D."/>
            <person name="Pearson M."/>
            <person name="Priest M."/>
            <person name="Roberts A."/>
            <person name="Saif S."/>
            <person name="Shea T."/>
            <person name="Shenoy N."/>
            <person name="Sisk P."/>
            <person name="Stolte C."/>
            <person name="Sykes S."/>
            <person name="Wortman J."/>
            <person name="Nusbaum C."/>
            <person name="Birren B."/>
        </authorList>
    </citation>
    <scope>NUCLEOTIDE SEQUENCE [LARGE SCALE GENOMIC DNA]</scope>
    <source>
        <strain evidence="2">54008</strain>
    </source>
</reference>
<dbReference type="AlphaFoldDB" id="X0GXM4"/>
<accession>X0GXM4</accession>
<dbReference type="EMBL" id="JH658938">
    <property type="protein sequence ID" value="EXL68138.1"/>
    <property type="molecule type" value="Genomic_DNA"/>
</dbReference>
<reference evidence="2" key="2">
    <citation type="submission" date="2012-05" db="EMBL/GenBank/DDBJ databases">
        <title>The Genome Annotation of Fusarium oxysporum PHW808.</title>
        <authorList>
            <consortium name="The Broad Institute Genomics Platform"/>
            <person name="Ma L.-J."/>
            <person name="Corby-Kistler H."/>
            <person name="Broz K."/>
            <person name="Gale L.R."/>
            <person name="Jonkers W."/>
            <person name="O'Donnell K."/>
            <person name="Ploetz R."/>
            <person name="Steinberg C."/>
            <person name="Schwartz D.C."/>
            <person name="VanEtten H."/>
            <person name="Zhou S."/>
            <person name="Young S.K."/>
            <person name="Zeng Q."/>
            <person name="Gargeya S."/>
            <person name="Fitzgerald M."/>
            <person name="Abouelleil A."/>
            <person name="Alvarado L."/>
            <person name="Chapman S.B."/>
            <person name="Gainer-Dewar J."/>
            <person name="Goldberg J."/>
            <person name="Griggs A."/>
            <person name="Gujja S."/>
            <person name="Hansen M."/>
            <person name="Howarth C."/>
            <person name="Imamovic A."/>
            <person name="Ireland A."/>
            <person name="Larimer J."/>
            <person name="McCowan C."/>
            <person name="Murphy C."/>
            <person name="Pearson M."/>
            <person name="Poon T.W."/>
            <person name="Priest M."/>
            <person name="Roberts A."/>
            <person name="Saif S."/>
            <person name="Shea T."/>
            <person name="Sykes S."/>
            <person name="Wortman J."/>
            <person name="Nusbaum C."/>
            <person name="Birren B."/>
        </authorList>
    </citation>
    <scope>NUCLEOTIDE SEQUENCE</scope>
    <source>
        <strain evidence="2">54008</strain>
    </source>
</reference>
<name>X0GXM4_FUSOX</name>
<dbReference type="HOGENOM" id="CLU_024934_0_3_1"/>
<keyword evidence="1" id="KW-0539">Nucleus</keyword>
<dbReference type="InterPro" id="IPR053157">
    <property type="entry name" value="Sterol_Uptake_Regulator"/>
</dbReference>
<dbReference type="InterPro" id="IPR021858">
    <property type="entry name" value="Fun_TF"/>
</dbReference>
<dbReference type="PANTHER" id="PTHR47784">
    <property type="entry name" value="STEROL UPTAKE CONTROL PROTEIN 2"/>
    <property type="match status" value="1"/>
</dbReference>
<proteinExistence type="predicted"/>
<protein>
    <submittedName>
        <fullName evidence="2">Uncharacterized protein</fullName>
    </submittedName>
</protein>
<organism evidence="2">
    <name type="scientific">Fusarium oxysporum f. sp. conglutinans race 2 54008</name>
    <dbReference type="NCBI Taxonomy" id="1089457"/>
    <lineage>
        <taxon>Eukaryota</taxon>
        <taxon>Fungi</taxon>
        <taxon>Dikarya</taxon>
        <taxon>Ascomycota</taxon>
        <taxon>Pezizomycotina</taxon>
        <taxon>Sordariomycetes</taxon>
        <taxon>Hypocreomycetidae</taxon>
        <taxon>Hypocreales</taxon>
        <taxon>Nectriaceae</taxon>
        <taxon>Fusarium</taxon>
        <taxon>Fusarium oxysporum species complex</taxon>
    </lineage>
</organism>
<gene>
    <name evidence="2" type="ORF">FOPG_15790</name>
</gene>
<dbReference type="PANTHER" id="PTHR47784:SF5">
    <property type="entry name" value="STEROL UPTAKE CONTROL PROTEIN 2"/>
    <property type="match status" value="1"/>
</dbReference>
<evidence type="ECO:0000313" key="2">
    <source>
        <dbReference type="EMBL" id="EXL68138.1"/>
    </source>
</evidence>
<dbReference type="GO" id="GO:0001228">
    <property type="term" value="F:DNA-binding transcription activator activity, RNA polymerase II-specific"/>
    <property type="evidence" value="ECO:0007669"/>
    <property type="project" value="TreeGrafter"/>
</dbReference>
<dbReference type="OrthoDB" id="3546279at2759"/>